<protein>
    <submittedName>
        <fullName evidence="4">AraC family transcriptional regulator</fullName>
    </submittedName>
</protein>
<comment type="caution">
    <text evidence="4">The sequence shown here is derived from an EMBL/GenBank/DDBJ whole genome shotgun (WGS) entry which is preliminary data.</text>
</comment>
<dbReference type="Proteomes" id="UP000244335">
    <property type="component" value="Unassembled WGS sequence"/>
</dbReference>
<dbReference type="PANTHER" id="PTHR43130">
    <property type="entry name" value="ARAC-FAMILY TRANSCRIPTIONAL REGULATOR"/>
    <property type="match status" value="1"/>
</dbReference>
<accession>A0AA92BZX7</accession>
<keyword evidence="1" id="KW-0805">Transcription regulation</keyword>
<proteinExistence type="predicted"/>
<evidence type="ECO:0000256" key="1">
    <source>
        <dbReference type="ARBA" id="ARBA00023015"/>
    </source>
</evidence>
<dbReference type="GO" id="GO:0043565">
    <property type="term" value="F:sequence-specific DNA binding"/>
    <property type="evidence" value="ECO:0007669"/>
    <property type="project" value="InterPro"/>
</dbReference>
<evidence type="ECO:0000313" key="5">
    <source>
        <dbReference type="Proteomes" id="UP000244335"/>
    </source>
</evidence>
<dbReference type="Pfam" id="PF01965">
    <property type="entry name" value="DJ-1_PfpI"/>
    <property type="match status" value="1"/>
</dbReference>
<dbReference type="InterPro" id="IPR029062">
    <property type="entry name" value="Class_I_gatase-like"/>
</dbReference>
<dbReference type="SMART" id="SM00342">
    <property type="entry name" value="HTH_ARAC"/>
    <property type="match status" value="1"/>
</dbReference>
<dbReference type="Gene3D" id="3.40.50.880">
    <property type="match status" value="1"/>
</dbReference>
<feature type="domain" description="HTH araC/xylS-type" evidence="3">
    <location>
        <begin position="230"/>
        <end position="328"/>
    </location>
</feature>
<dbReference type="PANTHER" id="PTHR43130:SF3">
    <property type="entry name" value="HTH-TYPE TRANSCRIPTIONAL REGULATOR RV1931C"/>
    <property type="match status" value="1"/>
</dbReference>
<name>A0AA92BZX7_RHIRH</name>
<dbReference type="InterPro" id="IPR002818">
    <property type="entry name" value="DJ-1/PfpI"/>
</dbReference>
<dbReference type="PROSITE" id="PS01124">
    <property type="entry name" value="HTH_ARAC_FAMILY_2"/>
    <property type="match status" value="1"/>
</dbReference>
<evidence type="ECO:0000313" key="4">
    <source>
        <dbReference type="EMBL" id="PVE50840.1"/>
    </source>
</evidence>
<dbReference type="SUPFAM" id="SSF52317">
    <property type="entry name" value="Class I glutamine amidotransferase-like"/>
    <property type="match status" value="1"/>
</dbReference>
<dbReference type="AlphaFoldDB" id="A0AA92BZX7"/>
<dbReference type="InterPro" id="IPR052158">
    <property type="entry name" value="INH-QAR"/>
</dbReference>
<reference evidence="4 5" key="1">
    <citation type="submission" date="2018-04" db="EMBL/GenBank/DDBJ databases">
        <authorList>
            <person name="Hagen T."/>
        </authorList>
    </citation>
    <scope>NUCLEOTIDE SEQUENCE [LARGE SCALE GENOMIC DNA]</scope>
    <source>
        <strain evidence="4 5">TPD7009</strain>
    </source>
</reference>
<dbReference type="Gene3D" id="1.10.10.60">
    <property type="entry name" value="Homeodomain-like"/>
    <property type="match status" value="1"/>
</dbReference>
<sequence>MSQGPGDTPHVIPVFVVLPPQTLLLDVAGPLEVLRYANEQQKKIRFDCRYIAAQPNQTTTIGLGLCGLEPLPEVLPAHAMILISGSSSMAPQQPEASKERRALSGWLRITVRPDTTIVSICSGALIAAEAGLFDGHSCTTHAHCIADLKRIAPLALVQENRLFVEDGKRFSSAGISTGVDLILHLVSTLVSPEVAARIAQIMVVYLRRTTHDPQISPWLSGRNHIHPSIHRAQDAIVTNPAEDWTLARLSDIANLSQRHLSRLFREQTGLSVVDYVNLVRVTLARDIISQSRLDMEAVAERSGFASARHLRRIWQQHHEKPPTAFRNLSS</sequence>
<dbReference type="Pfam" id="PF12833">
    <property type="entry name" value="HTH_18"/>
    <property type="match status" value="1"/>
</dbReference>
<dbReference type="CDD" id="cd03137">
    <property type="entry name" value="GATase1_AraC_1"/>
    <property type="match status" value="1"/>
</dbReference>
<dbReference type="InterPro" id="IPR009057">
    <property type="entry name" value="Homeodomain-like_sf"/>
</dbReference>
<evidence type="ECO:0000256" key="2">
    <source>
        <dbReference type="ARBA" id="ARBA00023163"/>
    </source>
</evidence>
<dbReference type="EMBL" id="QDFR01000009">
    <property type="protein sequence ID" value="PVE50840.1"/>
    <property type="molecule type" value="Genomic_DNA"/>
</dbReference>
<gene>
    <name evidence="4" type="ORF">DC430_19970</name>
</gene>
<dbReference type="RefSeq" id="WP_116494482.1">
    <property type="nucleotide sequence ID" value="NZ_QDFR01000009.1"/>
</dbReference>
<dbReference type="InterPro" id="IPR018060">
    <property type="entry name" value="HTH_AraC"/>
</dbReference>
<organism evidence="4 5">
    <name type="scientific">Rhizobium rhizogenes</name>
    <name type="common">Agrobacterium rhizogenes</name>
    <dbReference type="NCBI Taxonomy" id="359"/>
    <lineage>
        <taxon>Bacteria</taxon>
        <taxon>Pseudomonadati</taxon>
        <taxon>Pseudomonadota</taxon>
        <taxon>Alphaproteobacteria</taxon>
        <taxon>Hyphomicrobiales</taxon>
        <taxon>Rhizobiaceae</taxon>
        <taxon>Rhizobium/Agrobacterium group</taxon>
        <taxon>Rhizobium</taxon>
    </lineage>
</organism>
<dbReference type="SUPFAM" id="SSF46689">
    <property type="entry name" value="Homeodomain-like"/>
    <property type="match status" value="2"/>
</dbReference>
<keyword evidence="2" id="KW-0804">Transcription</keyword>
<dbReference type="GO" id="GO:0003700">
    <property type="term" value="F:DNA-binding transcription factor activity"/>
    <property type="evidence" value="ECO:0007669"/>
    <property type="project" value="InterPro"/>
</dbReference>
<evidence type="ECO:0000259" key="3">
    <source>
        <dbReference type="PROSITE" id="PS01124"/>
    </source>
</evidence>